<accession>A0A418LXR9</accession>
<dbReference type="PANTHER" id="PTHR40980:SF4">
    <property type="entry name" value="TONB-DEPENDENT RECEPTOR-LIKE BETA-BARREL DOMAIN-CONTAINING PROTEIN"/>
    <property type="match status" value="1"/>
</dbReference>
<keyword evidence="6" id="KW-0675">Receptor</keyword>
<keyword evidence="3" id="KW-0998">Cell outer membrane</keyword>
<dbReference type="OrthoDB" id="905812at2"/>
<sequence>MFRGRNYALFVFFFLFPYLVWSQTTSVIIRLQETNRRPLIGATLRLTDRADTTRHLYALSDTSGTAAFRVAPEKHYGLLVTSVGFKPLRKLIQPGQTNVTVTLEPDNVTLQAVSVVAAKPLVKQEDDKTIVDPEPIAATSTSAYEIMEKTPGVFLDPDGNVYLSSTSPATIYINGREQKMSAADIASILKSLPPNSIERIEILRTPSARYDASGTGGLVNIVLKKGVKLGLTGSVNAGVNQGRFGNQFAGINLNNTQHGRTTYLNLNYTNRNSYEQVQSNRRFAPDTALTQDAYTTYPAQIAYVGYGVGFELSRKWDLNFDGRFSWNQANSEAVNENTIRRLSTGRVLSDNLNEVDNRNRVLSFSQGVTTRLKLDTIGSELTTDVSYSFIGTRGVQNFSTRYLQPERPGTLGDGSFVNQRHLLAAQVDLKYKLPAAITLESGVKTTVQTFSSDAAYFTVVNQIRRPDQSRTNRFDYRENINSAYVQASRLFGSILLKGGVRLENTNMDGQQRLPADTSFRINRTDLFPYVYLSRRVAKIAGYELRSYLVYRRSITRPAYDYLNPFARYVDQYLYETGNPALRPQFTDNYEANISVEDRPIFALGRNYTRDIFTNVVYQDPANRSIAYRTYDNLGVNRETYFRILGAIPPVNRYFFVVGAQYNHNDYTGVYENSPLNFSRGSWSFFTFHSFKIDKRSTATMNGFFRTRGQLQFYELSNFGALNLSVNRKFMQDKLMITLAANDLLFTNYYQFVLKQGSVTADGLRRNDTRRFGVTLRYNFGLRKREERMNMFNVEPPTQ</sequence>
<dbReference type="InterPro" id="IPR012910">
    <property type="entry name" value="Plug_dom"/>
</dbReference>
<protein>
    <submittedName>
        <fullName evidence="6">TonB-dependent receptor</fullName>
    </submittedName>
</protein>
<comment type="caution">
    <text evidence="6">The sequence shown here is derived from an EMBL/GenBank/DDBJ whole genome shotgun (WGS) entry which is preliminary data.</text>
</comment>
<keyword evidence="2" id="KW-0472">Membrane</keyword>
<evidence type="ECO:0000259" key="4">
    <source>
        <dbReference type="Pfam" id="PF07715"/>
    </source>
</evidence>
<dbReference type="Gene3D" id="2.170.130.10">
    <property type="entry name" value="TonB-dependent receptor, plug domain"/>
    <property type="match status" value="1"/>
</dbReference>
<reference evidence="6 7" key="1">
    <citation type="submission" date="2018-08" db="EMBL/GenBank/DDBJ databases">
        <title>Fibrisoma montanum sp. nov., isolated from Danxia mountain soil.</title>
        <authorList>
            <person name="Huang Y."/>
        </authorList>
    </citation>
    <scope>NUCLEOTIDE SEQUENCE [LARGE SCALE GENOMIC DNA]</scope>
    <source>
        <strain evidence="6 7">HYT19</strain>
    </source>
</reference>
<dbReference type="InterPro" id="IPR036942">
    <property type="entry name" value="Beta-barrel_TonB_sf"/>
</dbReference>
<dbReference type="Proteomes" id="UP000283523">
    <property type="component" value="Unassembled WGS sequence"/>
</dbReference>
<keyword evidence="7" id="KW-1185">Reference proteome</keyword>
<evidence type="ECO:0000259" key="5">
    <source>
        <dbReference type="Pfam" id="PF14905"/>
    </source>
</evidence>
<evidence type="ECO:0000256" key="1">
    <source>
        <dbReference type="ARBA" id="ARBA00004442"/>
    </source>
</evidence>
<evidence type="ECO:0000313" key="7">
    <source>
        <dbReference type="Proteomes" id="UP000283523"/>
    </source>
</evidence>
<proteinExistence type="predicted"/>
<gene>
    <name evidence="6" type="ORF">DYU11_30105</name>
</gene>
<dbReference type="SUPFAM" id="SSF56935">
    <property type="entry name" value="Porins"/>
    <property type="match status" value="1"/>
</dbReference>
<evidence type="ECO:0000256" key="2">
    <source>
        <dbReference type="ARBA" id="ARBA00023136"/>
    </source>
</evidence>
<feature type="domain" description="TonB-dependent receptor plug" evidence="4">
    <location>
        <begin position="129"/>
        <end position="217"/>
    </location>
</feature>
<evidence type="ECO:0000256" key="3">
    <source>
        <dbReference type="ARBA" id="ARBA00023237"/>
    </source>
</evidence>
<feature type="domain" description="Outer membrane protein beta-barrel" evidence="5">
    <location>
        <begin position="373"/>
        <end position="777"/>
    </location>
</feature>
<dbReference type="Pfam" id="PF14905">
    <property type="entry name" value="OMP_b-brl_3"/>
    <property type="match status" value="1"/>
</dbReference>
<name>A0A418LXR9_9BACT</name>
<dbReference type="EMBL" id="QXED01000014">
    <property type="protein sequence ID" value="RIV18010.1"/>
    <property type="molecule type" value="Genomic_DNA"/>
</dbReference>
<dbReference type="InterPro" id="IPR037066">
    <property type="entry name" value="Plug_dom_sf"/>
</dbReference>
<dbReference type="Gene3D" id="2.40.170.20">
    <property type="entry name" value="TonB-dependent receptor, beta-barrel domain"/>
    <property type="match status" value="1"/>
</dbReference>
<organism evidence="6 7">
    <name type="scientific">Fibrisoma montanum</name>
    <dbReference type="NCBI Taxonomy" id="2305895"/>
    <lineage>
        <taxon>Bacteria</taxon>
        <taxon>Pseudomonadati</taxon>
        <taxon>Bacteroidota</taxon>
        <taxon>Cytophagia</taxon>
        <taxon>Cytophagales</taxon>
        <taxon>Spirosomataceae</taxon>
        <taxon>Fibrisoma</taxon>
    </lineage>
</organism>
<dbReference type="InterPro" id="IPR041700">
    <property type="entry name" value="OMP_b-brl_3"/>
</dbReference>
<dbReference type="AlphaFoldDB" id="A0A418LXR9"/>
<evidence type="ECO:0000313" key="6">
    <source>
        <dbReference type="EMBL" id="RIV18010.1"/>
    </source>
</evidence>
<comment type="subcellular location">
    <subcellularLocation>
        <location evidence="1">Cell outer membrane</location>
    </subcellularLocation>
</comment>
<dbReference type="GO" id="GO:0009279">
    <property type="term" value="C:cell outer membrane"/>
    <property type="evidence" value="ECO:0007669"/>
    <property type="project" value="UniProtKB-SubCell"/>
</dbReference>
<dbReference type="PANTHER" id="PTHR40980">
    <property type="entry name" value="PLUG DOMAIN-CONTAINING PROTEIN"/>
    <property type="match status" value="1"/>
</dbReference>
<dbReference type="Pfam" id="PF07715">
    <property type="entry name" value="Plug"/>
    <property type="match status" value="1"/>
</dbReference>